<protein>
    <recommendedName>
        <fullName evidence="2">Myotubularin phosphatase domain-containing protein</fullName>
    </recommendedName>
</protein>
<dbReference type="InterPro" id="IPR010569">
    <property type="entry name" value="Myotubularin-like_Pase_dom"/>
</dbReference>
<evidence type="ECO:0000256" key="1">
    <source>
        <dbReference type="ARBA" id="ARBA00007471"/>
    </source>
</evidence>
<dbReference type="GO" id="GO:0005737">
    <property type="term" value="C:cytoplasm"/>
    <property type="evidence" value="ECO:0007669"/>
    <property type="project" value="TreeGrafter"/>
</dbReference>
<dbReference type="GO" id="GO:0016020">
    <property type="term" value="C:membrane"/>
    <property type="evidence" value="ECO:0007669"/>
    <property type="project" value="TreeGrafter"/>
</dbReference>
<accession>A0A1B6FET7</accession>
<evidence type="ECO:0000313" key="3">
    <source>
        <dbReference type="EMBL" id="JAS37995.1"/>
    </source>
</evidence>
<evidence type="ECO:0000313" key="5">
    <source>
        <dbReference type="EMBL" id="JAS48722.1"/>
    </source>
</evidence>
<dbReference type="EMBL" id="GECZ01021047">
    <property type="protein sequence ID" value="JAS48722.1"/>
    <property type="molecule type" value="Transcribed_RNA"/>
</dbReference>
<dbReference type="SUPFAM" id="SSF50729">
    <property type="entry name" value="PH domain-like"/>
    <property type="match status" value="1"/>
</dbReference>
<dbReference type="Gene3D" id="2.30.29.30">
    <property type="entry name" value="Pleckstrin-homology domain (PH domain)/Phosphotyrosine-binding domain (PTB)"/>
    <property type="match status" value="1"/>
</dbReference>
<evidence type="ECO:0000259" key="2">
    <source>
        <dbReference type="PROSITE" id="PS51339"/>
    </source>
</evidence>
<feature type="domain" description="Myotubularin phosphatase" evidence="2">
    <location>
        <begin position="195"/>
        <end position="581"/>
    </location>
</feature>
<dbReference type="InterPro" id="IPR030564">
    <property type="entry name" value="Myotubularin"/>
</dbReference>
<dbReference type="PANTHER" id="PTHR10807">
    <property type="entry name" value="MYOTUBULARIN-RELATED"/>
    <property type="match status" value="1"/>
</dbReference>
<dbReference type="InterPro" id="IPR029021">
    <property type="entry name" value="Prot-tyrosine_phosphatase-like"/>
</dbReference>
<dbReference type="Pfam" id="PF06602">
    <property type="entry name" value="Myotub-related"/>
    <property type="match status" value="1"/>
</dbReference>
<dbReference type="EMBL" id="GECZ01018585">
    <property type="protein sequence ID" value="JAS51184.1"/>
    <property type="molecule type" value="Transcribed_RNA"/>
</dbReference>
<proteinExistence type="inferred from homology"/>
<reference evidence="5" key="1">
    <citation type="submission" date="2015-11" db="EMBL/GenBank/DDBJ databases">
        <title>De novo transcriptome assembly of four potential Pierce s Disease insect vectors from Arizona vineyards.</title>
        <authorList>
            <person name="Tassone E.E."/>
        </authorList>
    </citation>
    <scope>NUCLEOTIDE SEQUENCE</scope>
</reference>
<dbReference type="Pfam" id="PF12578">
    <property type="entry name" value="3-PAP"/>
    <property type="match status" value="1"/>
</dbReference>
<dbReference type="CDD" id="cd14537">
    <property type="entry name" value="PTP-MTMR10-like"/>
    <property type="match status" value="1"/>
</dbReference>
<dbReference type="EMBL" id="GECZ01031774">
    <property type="protein sequence ID" value="JAS37995.1"/>
    <property type="molecule type" value="Transcribed_RNA"/>
</dbReference>
<gene>
    <name evidence="5" type="ORF">g.32049</name>
    <name evidence="3" type="ORF">g.32052</name>
    <name evidence="4" type="ORF">g.32055</name>
    <name evidence="6" type="ORF">g.32058</name>
</gene>
<name>A0A1B6FET7_9HEMI</name>
<organism evidence="5">
    <name type="scientific">Cuerna arida</name>
    <dbReference type="NCBI Taxonomy" id="1464854"/>
    <lineage>
        <taxon>Eukaryota</taxon>
        <taxon>Metazoa</taxon>
        <taxon>Ecdysozoa</taxon>
        <taxon>Arthropoda</taxon>
        <taxon>Hexapoda</taxon>
        <taxon>Insecta</taxon>
        <taxon>Pterygota</taxon>
        <taxon>Neoptera</taxon>
        <taxon>Paraneoptera</taxon>
        <taxon>Hemiptera</taxon>
        <taxon>Auchenorrhyncha</taxon>
        <taxon>Membracoidea</taxon>
        <taxon>Cicadellidae</taxon>
        <taxon>Cicadellinae</taxon>
        <taxon>Proconiini</taxon>
        <taxon>Cuerna</taxon>
    </lineage>
</organism>
<evidence type="ECO:0000313" key="6">
    <source>
        <dbReference type="EMBL" id="JAS51184.1"/>
    </source>
</evidence>
<dbReference type="EMBL" id="GECZ01023126">
    <property type="protein sequence ID" value="JAS46643.1"/>
    <property type="molecule type" value="Transcribed_RNA"/>
</dbReference>
<dbReference type="SUPFAM" id="SSF52799">
    <property type="entry name" value="(Phosphotyrosine protein) phosphatases II"/>
    <property type="match status" value="1"/>
</dbReference>
<comment type="similarity">
    <text evidence="1">Belongs to the protein-tyrosine phosphatase family. Non-receptor class myotubularin subfamily.</text>
</comment>
<evidence type="ECO:0000313" key="4">
    <source>
        <dbReference type="EMBL" id="JAS46643.1"/>
    </source>
</evidence>
<dbReference type="InterPro" id="IPR022587">
    <property type="entry name" value="MTMR12-like_C"/>
</dbReference>
<dbReference type="AlphaFoldDB" id="A0A1B6FET7"/>
<dbReference type="PROSITE" id="PS51339">
    <property type="entry name" value="PPASE_MYOTUBULARIN"/>
    <property type="match status" value="1"/>
</dbReference>
<dbReference type="InterPro" id="IPR011993">
    <property type="entry name" value="PH-like_dom_sf"/>
</dbReference>
<dbReference type="PANTHER" id="PTHR10807:SF110">
    <property type="entry name" value="FI17948P1"/>
    <property type="match status" value="1"/>
</dbReference>
<dbReference type="GO" id="GO:0046856">
    <property type="term" value="P:phosphatidylinositol dephosphorylation"/>
    <property type="evidence" value="ECO:0007669"/>
    <property type="project" value="TreeGrafter"/>
</dbReference>
<sequence>MLFNKMTDKRLTNSFKSYVGFEDEPFNTSNEESFSELNTRCLPGEMAIAEAEHVLMFSPVSEHKQGKSGSLIVTNFKLSFVTTEEYTKQEMFCQENLLLGEHDVCLSNVDALYLMGDKKRRLLPGKNMSEKVKGLIVVCKNMKVMTFSFKFSPVGHGRNLTNALLHHAFPKRHQLLFAYDFREPYYRCPMDVCMYQDPGDWGRELARTGAVGWRLTAVNKEFKMSSSLPEWLVVPSSATDPQLLEAARHFRGGRPPLWCWSSPRGAALVRMSDIQPFIADRRSIVVSGGSEILSSFRPDTASWTLPRVKENTMLETVRKSHPRLAQPKVMELNKDVPTPREVQVSFVKLRELCAPENVRQFWVQDSHFLSLLEGSRWLHNVSVCLAKAKEASMGLHNEFTVVLQEGDGYDMCCVVASLSQLLIDPYFRSIVGFQSLVQKEWVALGHPFCTRLGHVYNIETQEAPVFLLFLDCVWQLLQQFPADFQMSETYLTTLWDSAHISVFETFLFDCERDRKLAKSEPNNPLTMRSVWDWGEQFSDRDVSLFYNPLYCPPATSTTPQLPPPLPVETGISALQVWSQCYFRFIPSMEIVGGGKPQVDLSCRLLVSQIDQLEREMQYSPPPQAGPPPLAQQPAVARVGSFFPFSRRADSGPVAAALLVSSLSLNTSFQSAEGMLDSQSILNAPD</sequence>